<evidence type="ECO:0000313" key="3">
    <source>
        <dbReference type="Proteomes" id="UP000001116"/>
    </source>
</evidence>
<dbReference type="Proteomes" id="UP000001116">
    <property type="component" value="Chromosome"/>
</dbReference>
<dbReference type="EMBL" id="CP000750">
    <property type="protein sequence ID" value="ABS04080.1"/>
    <property type="molecule type" value="Genomic_DNA"/>
</dbReference>
<proteinExistence type="predicted"/>
<protein>
    <submittedName>
        <fullName evidence="2">Uncharacterized protein</fullName>
    </submittedName>
</protein>
<dbReference type="AlphaFoldDB" id="A6WB91"/>
<organism evidence="2 3">
    <name type="scientific">Kineococcus radiotolerans (strain ATCC BAA-149 / DSM 14245 / SRS30216)</name>
    <dbReference type="NCBI Taxonomy" id="266940"/>
    <lineage>
        <taxon>Bacteria</taxon>
        <taxon>Bacillati</taxon>
        <taxon>Actinomycetota</taxon>
        <taxon>Actinomycetes</taxon>
        <taxon>Kineosporiales</taxon>
        <taxon>Kineosporiaceae</taxon>
        <taxon>Kineococcus</taxon>
    </lineage>
</organism>
<dbReference type="KEGG" id="kra:Krad_2607"/>
<sequence>MLQESRTRAPASTPTPHTADGAARRCRLTLPSRGRWRRSFSLLVETARTRAVPASNTTGLRPRPEGAAVTASAAHEPPAVSAS</sequence>
<dbReference type="STRING" id="266940.Krad_2607"/>
<gene>
    <name evidence="2" type="ordered locus">Krad_2607</name>
</gene>
<evidence type="ECO:0000313" key="2">
    <source>
        <dbReference type="EMBL" id="ABS04080.1"/>
    </source>
</evidence>
<name>A6WB91_KINRD</name>
<feature type="region of interest" description="Disordered" evidence="1">
    <location>
        <begin position="1"/>
        <end position="23"/>
    </location>
</feature>
<reference evidence="3" key="1">
    <citation type="journal article" date="2008" name="PLoS ONE">
        <title>Survival in nuclear waste, extreme resistance, and potential applications gleaned from the genome sequence of Kineococcus radiotolerans SRS30216.</title>
        <authorList>
            <person name="Bagwell C.E."/>
            <person name="Bhat S."/>
            <person name="Hawkins G.M."/>
            <person name="Smith B.W."/>
            <person name="Biswas T."/>
            <person name="Hoover T.R."/>
            <person name="Saunders E."/>
            <person name="Han C.S."/>
            <person name="Tsodikov O.V."/>
            <person name="Shimkets L.J."/>
        </authorList>
    </citation>
    <scope>NUCLEOTIDE SEQUENCE [LARGE SCALE GENOMIC DNA]</scope>
    <source>
        <strain evidence="3">ATCC BAA-149 / DSM 14245 / SRS30216</strain>
    </source>
</reference>
<evidence type="ECO:0000256" key="1">
    <source>
        <dbReference type="SAM" id="MobiDB-lite"/>
    </source>
</evidence>
<accession>A6WB91</accession>
<dbReference type="HOGENOM" id="CLU_2538087_0_0_11"/>
<feature type="region of interest" description="Disordered" evidence="1">
    <location>
        <begin position="53"/>
        <end position="83"/>
    </location>
</feature>
<keyword evidence="3" id="KW-1185">Reference proteome</keyword>